<dbReference type="InterPro" id="IPR013196">
    <property type="entry name" value="HTH_11"/>
</dbReference>
<protein>
    <submittedName>
        <fullName evidence="1">Transcriptional regulator DeoR family</fullName>
    </submittedName>
</protein>
<organism evidence="1 2">
    <name type="scientific">Bacillus paralicheniformis</name>
    <dbReference type="NCBI Taxonomy" id="1648923"/>
    <lineage>
        <taxon>Bacteria</taxon>
        <taxon>Bacillati</taxon>
        <taxon>Bacillota</taxon>
        <taxon>Bacilli</taxon>
        <taxon>Bacillales</taxon>
        <taxon>Bacillaceae</taxon>
        <taxon>Bacillus</taxon>
    </lineage>
</organism>
<dbReference type="GO" id="GO:0003700">
    <property type="term" value="F:DNA-binding transcription factor activity"/>
    <property type="evidence" value="ECO:0007669"/>
    <property type="project" value="InterPro"/>
</dbReference>
<dbReference type="PANTHER" id="PTHR34580">
    <property type="match status" value="1"/>
</dbReference>
<dbReference type="InterPro" id="IPR036390">
    <property type="entry name" value="WH_DNA-bd_sf"/>
</dbReference>
<dbReference type="Pfam" id="PF08279">
    <property type="entry name" value="HTH_11"/>
    <property type="match status" value="1"/>
</dbReference>
<dbReference type="Pfam" id="PF13280">
    <property type="entry name" value="WYL"/>
    <property type="match status" value="1"/>
</dbReference>
<dbReference type="InterPro" id="IPR051534">
    <property type="entry name" value="CBASS_pafABC_assoc_protein"/>
</dbReference>
<dbReference type="PROSITE" id="PS51000">
    <property type="entry name" value="HTH_DEOR_2"/>
    <property type="match status" value="1"/>
</dbReference>
<gene>
    <name evidence="1" type="ORF">B4121_1941</name>
</gene>
<dbReference type="PIRSF" id="PIRSF016838">
    <property type="entry name" value="PafC"/>
    <property type="match status" value="1"/>
</dbReference>
<dbReference type="SUPFAM" id="SSF46785">
    <property type="entry name" value="Winged helix' DNA-binding domain"/>
    <property type="match status" value="1"/>
</dbReference>
<evidence type="ECO:0000313" key="1">
    <source>
        <dbReference type="EMBL" id="OLF94314.1"/>
    </source>
</evidence>
<dbReference type="SMART" id="SM00420">
    <property type="entry name" value="HTH_DEOR"/>
    <property type="match status" value="1"/>
</dbReference>
<evidence type="ECO:0000313" key="2">
    <source>
        <dbReference type="Proteomes" id="UP000185604"/>
    </source>
</evidence>
<dbReference type="InterPro" id="IPR001034">
    <property type="entry name" value="DeoR_HTH"/>
</dbReference>
<name>A0A7Z1B4C8_9BACI</name>
<dbReference type="EMBL" id="LKPO01000012">
    <property type="protein sequence ID" value="OLF94314.1"/>
    <property type="molecule type" value="Genomic_DNA"/>
</dbReference>
<reference evidence="1 2" key="1">
    <citation type="journal article" date="2016" name="Front. Microbiol.">
        <title>High-Level Heat Resistance of Spores of Bacillus amyloliquefaciens and Bacillus licheniformis Results from the Presence of a spoVA Operon in a Tn1546 Transposon.</title>
        <authorList>
            <person name="Berendsen E.M."/>
            <person name="Koning R.A."/>
            <person name="Boekhorst J."/>
            <person name="de Jong A."/>
            <person name="Kuipers O.P."/>
            <person name="Wells-Bennik M.H."/>
        </authorList>
    </citation>
    <scope>NUCLEOTIDE SEQUENCE [LARGE SCALE GENOMIC DNA]</scope>
    <source>
        <strain evidence="1 2">B4121</strain>
    </source>
</reference>
<dbReference type="PROSITE" id="PS52050">
    <property type="entry name" value="WYL"/>
    <property type="match status" value="1"/>
</dbReference>
<dbReference type="PANTHER" id="PTHR34580:SF1">
    <property type="entry name" value="PROTEIN PAFC"/>
    <property type="match status" value="1"/>
</dbReference>
<dbReference type="Pfam" id="PF25583">
    <property type="entry name" value="WCX"/>
    <property type="match status" value="1"/>
</dbReference>
<dbReference type="RefSeq" id="WP_026579913.1">
    <property type="nucleotide sequence ID" value="NZ_AP023088.1"/>
</dbReference>
<dbReference type="InterPro" id="IPR028349">
    <property type="entry name" value="PafC-like"/>
</dbReference>
<dbReference type="InterPro" id="IPR026881">
    <property type="entry name" value="WYL_dom"/>
</dbReference>
<proteinExistence type="predicted"/>
<dbReference type="AlphaFoldDB" id="A0A7Z1B4C8"/>
<dbReference type="InterPro" id="IPR057727">
    <property type="entry name" value="WCX_dom"/>
</dbReference>
<dbReference type="InterPro" id="IPR036388">
    <property type="entry name" value="WH-like_DNA-bd_sf"/>
</dbReference>
<dbReference type="Gene3D" id="1.10.10.10">
    <property type="entry name" value="Winged helix-like DNA-binding domain superfamily/Winged helix DNA-binding domain"/>
    <property type="match status" value="1"/>
</dbReference>
<accession>A0A7Z1B4C8</accession>
<comment type="caution">
    <text evidence="1">The sequence shown here is derived from an EMBL/GenBank/DDBJ whole genome shotgun (WGS) entry which is preliminary data.</text>
</comment>
<sequence>MRGDRLISILLMLQAQGQMTAKELAERLEVSERTIYRDMEALSGAGIPVVAERGINGGWSLLDDYQTTLTGLKESEIRALFVPLSEQLLDDLGLTRISEEARNKLIASLPSVYRQNAKDVWNRIYIDTRAWRHKKEKAASFEVLKDAIWKDQKLKIVYQRADGQTADRIVAPLGLVAKGSNWYLIASKENGEIRNYRASRIHSATPVRETFERPENFDIAHVWQSSTKEFIERLPTYEVRVKAAQDILPRLSFTNYFVRIIETNEVDQEGWIPVTLSFDTEEEAKRYILGFAEHIRIIEPKELHGKILNMAESIVAHYKS</sequence>
<dbReference type="Proteomes" id="UP000185604">
    <property type="component" value="Unassembled WGS sequence"/>
</dbReference>